<dbReference type="Gene3D" id="3.40.50.300">
    <property type="entry name" value="P-loop containing nucleotide triphosphate hydrolases"/>
    <property type="match status" value="1"/>
</dbReference>
<name>A0A1S8LJY5_9CLOT</name>
<dbReference type="AlphaFoldDB" id="A0A1S8LJY5"/>
<keyword evidence="2" id="KW-1185">Reference proteome</keyword>
<dbReference type="InterPro" id="IPR018163">
    <property type="entry name" value="Thr/Ala-tRNA-synth_IIc_edit"/>
</dbReference>
<dbReference type="InterPro" id="IPR006083">
    <property type="entry name" value="PRK/URK"/>
</dbReference>
<dbReference type="InterPro" id="IPR027417">
    <property type="entry name" value="P-loop_NTPase"/>
</dbReference>
<protein>
    <submittedName>
        <fullName evidence="1">Uridine kinase</fullName>
        <ecNumber evidence="1">2.7.1.48</ecNumber>
    </submittedName>
</protein>
<gene>
    <name evidence="1" type="primary">udk</name>
    <name evidence="1" type="ORF">CROST_011350</name>
</gene>
<dbReference type="FunFam" id="3.40.50.300:FF:001230">
    <property type="entry name" value="Phosphoribulokinase/uridine kinase family protein"/>
    <property type="match status" value="1"/>
</dbReference>
<dbReference type="SUPFAM" id="SSF55186">
    <property type="entry name" value="ThrRS/AlaRS common domain"/>
    <property type="match status" value="1"/>
</dbReference>
<evidence type="ECO:0000313" key="2">
    <source>
        <dbReference type="Proteomes" id="UP000190951"/>
    </source>
</evidence>
<keyword evidence="1" id="KW-0418">Kinase</keyword>
<keyword evidence="1" id="KW-0808">Transferase</keyword>
<proteinExistence type="predicted"/>
<dbReference type="CDD" id="cd02028">
    <property type="entry name" value="UMPK_like"/>
    <property type="match status" value="1"/>
</dbReference>
<dbReference type="GO" id="GO:0004849">
    <property type="term" value="F:uridine kinase activity"/>
    <property type="evidence" value="ECO:0007669"/>
    <property type="project" value="UniProtKB-EC"/>
</dbReference>
<dbReference type="Proteomes" id="UP000190951">
    <property type="component" value="Chromosome"/>
</dbReference>
<organism evidence="1 2">
    <name type="scientific">Clostridium felsineum</name>
    <dbReference type="NCBI Taxonomy" id="36839"/>
    <lineage>
        <taxon>Bacteria</taxon>
        <taxon>Bacillati</taxon>
        <taxon>Bacillota</taxon>
        <taxon>Clostridia</taxon>
        <taxon>Eubacteriales</taxon>
        <taxon>Clostridiaceae</taxon>
        <taxon>Clostridium</taxon>
    </lineage>
</organism>
<dbReference type="RefSeq" id="WP_077835129.1">
    <property type="nucleotide sequence ID" value="NZ_CP096983.1"/>
</dbReference>
<dbReference type="Pfam" id="PF00485">
    <property type="entry name" value="PRK"/>
    <property type="match status" value="1"/>
</dbReference>
<dbReference type="STRING" id="84029.CROST_05560"/>
<dbReference type="EC" id="2.7.1.48" evidence="1"/>
<evidence type="ECO:0000313" key="1">
    <source>
        <dbReference type="EMBL" id="URZ10426.1"/>
    </source>
</evidence>
<dbReference type="SUPFAM" id="SSF52540">
    <property type="entry name" value="P-loop containing nucleoside triphosphate hydrolases"/>
    <property type="match status" value="1"/>
</dbReference>
<dbReference type="EMBL" id="CP096983">
    <property type="protein sequence ID" value="URZ10426.1"/>
    <property type="molecule type" value="Genomic_DNA"/>
</dbReference>
<dbReference type="KEGG" id="crw:CROST_011350"/>
<accession>A0A1S8LJY5</accession>
<sequence length="553" mass="64321">MNVIKIDLKDGRSFEVNKGMSFYDFIKQNDVKSEYPIMLGSVNGNIYELTHKFSYSGTFDIVDLKNPIGIKVYERTLQFILVKAVADLFKDAKVTIEHSISKGIFGEIYIKDKKITEDDIEKIKNRMFQIIEGDIPIKKVTIEKEKAMKIFKDYGMEDKVRLLKYVKIKYLKLYELDGRYDYFYGTMAYSTGIIKLFDLKSYKSGFLLRVPSEKDLTRLPYYCDQNKLYNIFYETEKWGNILGVGDVGSLNDKVMQNEIKDIVLISEALHEKKIAYIADMICERKDVKLVLIAGPSSSGKTTFSKRLGVQLRVNGLIPVAISLDDYFVDRNRTPRDENGNYDFEAIEALDVELFNKNLKDLMEHKEILPPKFDFKTGTRKENNEKMKLPENGVIIVEGIHGLNEELTLHINKKNKFKIYVSALTQLNLDNHNRIATTDVRKIRRMVRDYLSRGYGGEETLKMWPSIRRGEEKNIFVFQEEADVMFNSTLVYELGILRKYAMGELMKIDQSSSVYYEARKLRNFLNFFKDIDEKLVPQNSILKEFIGGSCFYDY</sequence>
<dbReference type="PANTHER" id="PTHR10285">
    <property type="entry name" value="URIDINE KINASE"/>
    <property type="match status" value="1"/>
</dbReference>
<dbReference type="GO" id="GO:0005524">
    <property type="term" value="F:ATP binding"/>
    <property type="evidence" value="ECO:0007669"/>
    <property type="project" value="InterPro"/>
</dbReference>
<dbReference type="Gene3D" id="3.30.980.10">
    <property type="entry name" value="Threonyl-trna Synthetase, Chain A, domain 2"/>
    <property type="match status" value="1"/>
</dbReference>
<reference evidence="1 2" key="1">
    <citation type="submission" date="2022-04" db="EMBL/GenBank/DDBJ databases">
        <title>Genome sequence of C. roseum typestrain.</title>
        <authorList>
            <person name="Poehlein A."/>
            <person name="Schoch T."/>
            <person name="Duerre P."/>
            <person name="Daniel R."/>
        </authorList>
    </citation>
    <scope>NUCLEOTIDE SEQUENCE [LARGE SCALE GENOMIC DNA]</scope>
    <source>
        <strain evidence="1 2">DSM 7320</strain>
    </source>
</reference>